<evidence type="ECO:0000256" key="1">
    <source>
        <dbReference type="ARBA" id="ARBA00004613"/>
    </source>
</evidence>
<dbReference type="Gene3D" id="3.40.50.1820">
    <property type="entry name" value="alpha/beta hydrolase"/>
    <property type="match status" value="1"/>
</dbReference>
<dbReference type="GO" id="GO:0016042">
    <property type="term" value="P:lipid catabolic process"/>
    <property type="evidence" value="ECO:0007669"/>
    <property type="project" value="TreeGrafter"/>
</dbReference>
<evidence type="ECO:0000256" key="2">
    <source>
        <dbReference type="ARBA" id="ARBA00010701"/>
    </source>
</evidence>
<gene>
    <name evidence="7" type="ORF">PLXY2_LOCUS6104</name>
</gene>
<dbReference type="GO" id="GO:0005615">
    <property type="term" value="C:extracellular space"/>
    <property type="evidence" value="ECO:0007669"/>
    <property type="project" value="TreeGrafter"/>
</dbReference>
<keyword evidence="8" id="KW-1185">Reference proteome</keyword>
<reference evidence="7" key="1">
    <citation type="submission" date="2020-11" db="EMBL/GenBank/DDBJ databases">
        <authorList>
            <person name="Whiteford S."/>
        </authorList>
    </citation>
    <scope>NUCLEOTIDE SEQUENCE</scope>
</reference>
<dbReference type="InterPro" id="IPR000734">
    <property type="entry name" value="TAG_lipase"/>
</dbReference>
<organism evidence="7 8">
    <name type="scientific">Plutella xylostella</name>
    <name type="common">Diamondback moth</name>
    <name type="synonym">Plutella maculipennis</name>
    <dbReference type="NCBI Taxonomy" id="51655"/>
    <lineage>
        <taxon>Eukaryota</taxon>
        <taxon>Metazoa</taxon>
        <taxon>Ecdysozoa</taxon>
        <taxon>Arthropoda</taxon>
        <taxon>Hexapoda</taxon>
        <taxon>Insecta</taxon>
        <taxon>Pterygota</taxon>
        <taxon>Neoptera</taxon>
        <taxon>Endopterygota</taxon>
        <taxon>Lepidoptera</taxon>
        <taxon>Glossata</taxon>
        <taxon>Ditrysia</taxon>
        <taxon>Yponomeutoidea</taxon>
        <taxon>Plutellidae</taxon>
        <taxon>Plutella</taxon>
    </lineage>
</organism>
<proteinExistence type="inferred from homology"/>
<evidence type="ECO:0000256" key="3">
    <source>
        <dbReference type="ARBA" id="ARBA00022525"/>
    </source>
</evidence>
<keyword evidence="5" id="KW-0732">Signal</keyword>
<feature type="chain" id="PRO_5035827677" evidence="5">
    <location>
        <begin position="23"/>
        <end position="344"/>
    </location>
</feature>
<dbReference type="InterPro" id="IPR029058">
    <property type="entry name" value="AB_hydrolase_fold"/>
</dbReference>
<dbReference type="SUPFAM" id="SSF53474">
    <property type="entry name" value="alpha/beta-Hydrolases"/>
    <property type="match status" value="1"/>
</dbReference>
<dbReference type="EMBL" id="CAJHNJ030000019">
    <property type="protein sequence ID" value="CAG9116940.1"/>
    <property type="molecule type" value="Genomic_DNA"/>
</dbReference>
<dbReference type="AlphaFoldDB" id="A0A8S4ENQ2"/>
<dbReference type="GO" id="GO:0016298">
    <property type="term" value="F:lipase activity"/>
    <property type="evidence" value="ECO:0007669"/>
    <property type="project" value="InterPro"/>
</dbReference>
<evidence type="ECO:0000259" key="6">
    <source>
        <dbReference type="Pfam" id="PF00151"/>
    </source>
</evidence>
<evidence type="ECO:0000313" key="7">
    <source>
        <dbReference type="EMBL" id="CAG9116940.1"/>
    </source>
</evidence>
<evidence type="ECO:0000256" key="5">
    <source>
        <dbReference type="SAM" id="SignalP"/>
    </source>
</evidence>
<dbReference type="InterPro" id="IPR013818">
    <property type="entry name" value="Lipase"/>
</dbReference>
<comment type="caution">
    <text evidence="7">The sequence shown here is derived from an EMBL/GenBank/DDBJ whole genome shotgun (WGS) entry which is preliminary data.</text>
</comment>
<dbReference type="CDD" id="cd00707">
    <property type="entry name" value="Pancreat_lipase_like"/>
    <property type="match status" value="1"/>
</dbReference>
<protein>
    <submittedName>
        <fullName evidence="7">(diamondback moth) hypothetical protein</fullName>
    </submittedName>
</protein>
<dbReference type="PANTHER" id="PTHR11610">
    <property type="entry name" value="LIPASE"/>
    <property type="match status" value="1"/>
</dbReference>
<sequence length="344" mass="37869">MITAMGIQTAFVLVMAVYLVQSSPVNDEFEANLEKERALYPRYVEFPGPEGEPVTADLHEPVDHSVLDDTARNPRRNAYWLYTRSNSRYQTLTFGDERSVRNSNFDANKETIIIAHGWINSGNSEPNPTVRKAFLDQKDVNVITVDWRRLARSGYVTAASGVPAVGEAVGHFINWLHTAFGLRYENVHLIGFSLGAHLVGNAGRATGGRVARVTGLDPAGPLWNYNRKRLSATDGVYVEAIHTDGGYTMGGLGIGSAIAQVDFFPNGGISQPGCMTNVCNHNHAWALFAATVTHNHLQGNRCSNGLQITLNNCRGELLSMGNSDLRKTGNRGSYRLDTKRRYPY</sequence>
<evidence type="ECO:0000256" key="4">
    <source>
        <dbReference type="RuleBase" id="RU004262"/>
    </source>
</evidence>
<name>A0A8S4ENQ2_PLUXY</name>
<dbReference type="Pfam" id="PF00151">
    <property type="entry name" value="Lipase"/>
    <property type="match status" value="1"/>
</dbReference>
<keyword evidence="3" id="KW-0964">Secreted</keyword>
<dbReference type="PANTHER" id="PTHR11610:SF173">
    <property type="entry name" value="LIPASE DOMAIN-CONTAINING PROTEIN-RELATED"/>
    <property type="match status" value="1"/>
</dbReference>
<evidence type="ECO:0000313" key="8">
    <source>
        <dbReference type="Proteomes" id="UP000653454"/>
    </source>
</evidence>
<feature type="signal peptide" evidence="5">
    <location>
        <begin position="1"/>
        <end position="22"/>
    </location>
</feature>
<feature type="domain" description="Lipase" evidence="6">
    <location>
        <begin position="78"/>
        <end position="313"/>
    </location>
</feature>
<dbReference type="InterPro" id="IPR033906">
    <property type="entry name" value="Lipase_N"/>
</dbReference>
<dbReference type="GO" id="GO:0017171">
    <property type="term" value="F:serine hydrolase activity"/>
    <property type="evidence" value="ECO:0007669"/>
    <property type="project" value="TreeGrafter"/>
</dbReference>
<dbReference type="Proteomes" id="UP000653454">
    <property type="component" value="Unassembled WGS sequence"/>
</dbReference>
<comment type="subcellular location">
    <subcellularLocation>
        <location evidence="1">Secreted</location>
    </subcellularLocation>
</comment>
<comment type="similarity">
    <text evidence="2 4">Belongs to the AB hydrolase superfamily. Lipase family.</text>
</comment>
<accession>A0A8S4ENQ2</accession>